<evidence type="ECO:0000313" key="7">
    <source>
        <dbReference type="EMBL" id="CCI43197.1"/>
    </source>
</evidence>
<gene>
    <name evidence="7" type="ORF">BN9_039810</name>
</gene>
<keyword evidence="8" id="KW-1185">Reference proteome</keyword>
<feature type="compositionally biased region" description="Basic and acidic residues" evidence="5">
    <location>
        <begin position="784"/>
        <end position="796"/>
    </location>
</feature>
<comment type="caution">
    <text evidence="7">The sequence shown here is derived from an EMBL/GenBank/DDBJ whole genome shotgun (WGS) entry which is preliminary data.</text>
</comment>
<evidence type="ECO:0000256" key="2">
    <source>
        <dbReference type="ARBA" id="ARBA00022467"/>
    </source>
</evidence>
<dbReference type="FunFam" id="3.40.20.10:FF:000005">
    <property type="entry name" value="Gelsolin"/>
    <property type="match status" value="1"/>
</dbReference>
<comment type="similarity">
    <text evidence="1">Belongs to the villin/gelsolin family.</text>
</comment>
<dbReference type="InterPro" id="IPR003128">
    <property type="entry name" value="Villin_headpiece"/>
</dbReference>
<evidence type="ECO:0000256" key="4">
    <source>
        <dbReference type="ARBA" id="ARBA00023203"/>
    </source>
</evidence>
<dbReference type="InterPro" id="IPR029006">
    <property type="entry name" value="ADF-H/Gelsolin-like_dom_sf"/>
</dbReference>
<keyword evidence="4" id="KW-0009">Actin-binding</keyword>
<dbReference type="EMBL" id="CAIX01000045">
    <property type="protein sequence ID" value="CCI43197.1"/>
    <property type="molecule type" value="Genomic_DNA"/>
</dbReference>
<name>A0A024GA35_9STRA</name>
<dbReference type="Gene3D" id="3.40.20.10">
    <property type="entry name" value="Severin"/>
    <property type="match status" value="6"/>
</dbReference>
<dbReference type="Pfam" id="PF02209">
    <property type="entry name" value="VHP"/>
    <property type="match status" value="1"/>
</dbReference>
<protein>
    <recommendedName>
        <fullName evidence="6">HP domain-containing protein</fullName>
    </recommendedName>
</protein>
<dbReference type="AlphaFoldDB" id="A0A024GA35"/>
<dbReference type="OrthoDB" id="6375767at2759"/>
<dbReference type="GO" id="GO:0007010">
    <property type="term" value="P:cytoskeleton organization"/>
    <property type="evidence" value="ECO:0007669"/>
    <property type="project" value="InterPro"/>
</dbReference>
<dbReference type="GO" id="GO:0051693">
    <property type="term" value="P:actin filament capping"/>
    <property type="evidence" value="ECO:0007669"/>
    <property type="project" value="UniProtKB-KW"/>
</dbReference>
<accession>A0A024GA35</accession>
<dbReference type="CDD" id="cd11290">
    <property type="entry name" value="gelsolin_S1_like"/>
    <property type="match status" value="1"/>
</dbReference>
<dbReference type="PANTHER" id="PTHR11977">
    <property type="entry name" value="VILLIN"/>
    <property type="match status" value="1"/>
</dbReference>
<dbReference type="CDD" id="cd11288">
    <property type="entry name" value="gelsolin_S5_like"/>
    <property type="match status" value="1"/>
</dbReference>
<dbReference type="Gene3D" id="1.10.950.10">
    <property type="entry name" value="Villin headpiece domain"/>
    <property type="match status" value="1"/>
</dbReference>
<evidence type="ECO:0000259" key="6">
    <source>
        <dbReference type="PROSITE" id="PS51089"/>
    </source>
</evidence>
<dbReference type="PRINTS" id="PR00597">
    <property type="entry name" value="GELSOLIN"/>
</dbReference>
<evidence type="ECO:0000256" key="1">
    <source>
        <dbReference type="ARBA" id="ARBA00008418"/>
    </source>
</evidence>
<dbReference type="InterPro" id="IPR007122">
    <property type="entry name" value="Villin/Gelsolin"/>
</dbReference>
<dbReference type="STRING" id="65357.A0A024GA35"/>
<dbReference type="SUPFAM" id="SSF55753">
    <property type="entry name" value="Actin depolymerizing proteins"/>
    <property type="match status" value="6"/>
</dbReference>
<dbReference type="PANTHER" id="PTHR11977:SF51">
    <property type="entry name" value="PROTEIN FLIGHTLESS-1 HOMOLOG"/>
    <property type="match status" value="1"/>
</dbReference>
<dbReference type="InterPro" id="IPR007123">
    <property type="entry name" value="Gelsolin-like_dom"/>
</dbReference>
<reference evidence="7 8" key="1">
    <citation type="submission" date="2012-05" db="EMBL/GenBank/DDBJ databases">
        <title>Recombination and specialization in a pathogen metapopulation.</title>
        <authorList>
            <person name="Gardiner A."/>
            <person name="Kemen E."/>
            <person name="Schultz-Larsen T."/>
            <person name="MacLean D."/>
            <person name="Van Oosterhout C."/>
            <person name="Jones J.D.G."/>
        </authorList>
    </citation>
    <scope>NUCLEOTIDE SEQUENCE [LARGE SCALE GENOMIC DNA]</scope>
    <source>
        <strain evidence="7 8">Ac Nc2</strain>
    </source>
</reference>
<evidence type="ECO:0000256" key="5">
    <source>
        <dbReference type="SAM" id="MobiDB-lite"/>
    </source>
</evidence>
<feature type="compositionally biased region" description="Polar residues" evidence="5">
    <location>
        <begin position="799"/>
        <end position="810"/>
    </location>
</feature>
<evidence type="ECO:0000256" key="3">
    <source>
        <dbReference type="ARBA" id="ARBA00022737"/>
    </source>
</evidence>
<dbReference type="GO" id="GO:0051015">
    <property type="term" value="F:actin filament binding"/>
    <property type="evidence" value="ECO:0007669"/>
    <property type="project" value="InterPro"/>
</dbReference>
<proteinExistence type="inferred from homology"/>
<dbReference type="PROSITE" id="PS51089">
    <property type="entry name" value="HP"/>
    <property type="match status" value="1"/>
</dbReference>
<dbReference type="SMART" id="SM00153">
    <property type="entry name" value="VHP"/>
    <property type="match status" value="1"/>
</dbReference>
<dbReference type="Pfam" id="PF00626">
    <property type="entry name" value="Gelsolin"/>
    <property type="match status" value="6"/>
</dbReference>
<keyword evidence="2" id="KW-0117">Actin capping</keyword>
<dbReference type="CDD" id="cd11293">
    <property type="entry name" value="gelsolin_S4_like"/>
    <property type="match status" value="1"/>
</dbReference>
<dbReference type="InterPro" id="IPR036886">
    <property type="entry name" value="Villin_headpiece_dom_sf"/>
</dbReference>
<evidence type="ECO:0000313" key="8">
    <source>
        <dbReference type="Proteomes" id="UP000053237"/>
    </source>
</evidence>
<organism evidence="7 8">
    <name type="scientific">Albugo candida</name>
    <dbReference type="NCBI Taxonomy" id="65357"/>
    <lineage>
        <taxon>Eukaryota</taxon>
        <taxon>Sar</taxon>
        <taxon>Stramenopiles</taxon>
        <taxon>Oomycota</taxon>
        <taxon>Peronosporomycetes</taxon>
        <taxon>Albuginales</taxon>
        <taxon>Albuginaceae</taxon>
        <taxon>Albugo</taxon>
    </lineage>
</organism>
<dbReference type="Proteomes" id="UP000053237">
    <property type="component" value="Unassembled WGS sequence"/>
</dbReference>
<keyword evidence="3" id="KW-0677">Repeat</keyword>
<feature type="domain" description="HP" evidence="6">
    <location>
        <begin position="830"/>
        <end position="891"/>
    </location>
</feature>
<dbReference type="SUPFAM" id="SSF47050">
    <property type="entry name" value="VHP, Villin headpiece domain"/>
    <property type="match status" value="1"/>
</dbReference>
<dbReference type="SMART" id="SM00262">
    <property type="entry name" value="GEL"/>
    <property type="match status" value="6"/>
</dbReference>
<sequence length="891" mass="100036">MSTDVAFTDAGKEIGLRAWRVEKMKLVEIPYELINRLCTGDSYIFLKTNQHKSGFSWNIHFWLGNETSTDEQFVAAYKSVELDDALDGSPVEYRECQGRESPLFLSYFKEVGSLVYLPGGVSSGLVPVASAKDADKTSKLYQIKGKHVVRICEVPVKNTSLNCNDVYVLDMYDELFLFNGREASIVEKAKGLDFILKLRSEERGGKSQITLLDDEPDNETFWSSLGGYIDVSGVVATQTDDQFSEATKTSTKFYRVLVSSEDDVKFINETTQNGILTKALLQKENIYLVDTASILYVWVGHGVSIDTRKNSMVIAMQFLREEKKHSSQIPITRVVEEAESVLFKSLFKSWESHSTGIETQKPATLSKKASGHDVDVVLLVNRGRSLSSKEEHEGESSIGADIELKVWRIEDLEKVEIPREFHGVFYGGDSYVILCSGMPTSTTHGSQSLKSLIYFWQGRQSSTDEKAASAMIAFQLGEELRNTSALIRVVQGKEPSDFRRLFQGRMIVRKGGKVRDVLESDISTQDVLLFHVRGTTEANIMATEVEPKASNLYCGDCFIAKSIEQIFVWRGSGSTELEFQVSCTIAKHMQKTEEITMINENEESDEFWDLLGGQAAPTNATFTFDRPRPSRLFHCTNLCGNFDVTEIVEFAQDDLTQDDVFLLDTYAALYIWIGKNANKGEVQNTYILADRYLQTVQSDGRGDDIPVIATHCGCEPLTFKGHFLAWDDQYFQQDDFIDPYQTKLKLLAAEKEKLTAEKETLLAEKEMVFAKKGVVSTDKGNVSGDKEKVSGEKNEEANDVSTKGQASGEPNLSMEAADITQKSSSGDRNETVKSSYSYEQLLAGVDNIDLTARETYLSEEEFKKVFQVSRADYIKLPKWKQQAKKKEVNLF</sequence>
<feature type="region of interest" description="Disordered" evidence="5">
    <location>
        <begin position="779"/>
        <end position="831"/>
    </location>
</feature>
<dbReference type="InParanoid" id="A0A024GA35"/>